<name>A0ABV9SS86_9ACTN</name>
<dbReference type="EMBL" id="JBHSIY010000028">
    <property type="protein sequence ID" value="MFC4869210.1"/>
    <property type="molecule type" value="Genomic_DNA"/>
</dbReference>
<dbReference type="Proteomes" id="UP001595858">
    <property type="component" value="Unassembled WGS sequence"/>
</dbReference>
<evidence type="ECO:0000313" key="2">
    <source>
        <dbReference type="Proteomes" id="UP001595858"/>
    </source>
</evidence>
<accession>A0ABV9SS86</accession>
<comment type="caution">
    <text evidence="1">The sequence shown here is derived from an EMBL/GenBank/DDBJ whole genome shotgun (WGS) entry which is preliminary data.</text>
</comment>
<sequence length="65" mass="6731">MADGYEEGRRALGAWFGFGAGPGADPEEARVFGGFLSLLIGMLVQHGIDPSARRRPGTSPGPCAV</sequence>
<dbReference type="RefSeq" id="WP_344142857.1">
    <property type="nucleotide sequence ID" value="NZ_BAAAQI010000006.1"/>
</dbReference>
<evidence type="ECO:0000313" key="1">
    <source>
        <dbReference type="EMBL" id="MFC4869210.1"/>
    </source>
</evidence>
<keyword evidence="2" id="KW-1185">Reference proteome</keyword>
<protein>
    <submittedName>
        <fullName evidence="1">Uncharacterized protein</fullName>
    </submittedName>
</protein>
<gene>
    <name evidence="1" type="ORF">ACFPCZ_21470</name>
</gene>
<organism evidence="1 2">
    <name type="scientific">Streptomonospora arabica</name>
    <dbReference type="NCBI Taxonomy" id="412417"/>
    <lineage>
        <taxon>Bacteria</taxon>
        <taxon>Bacillati</taxon>
        <taxon>Actinomycetota</taxon>
        <taxon>Actinomycetes</taxon>
        <taxon>Streptosporangiales</taxon>
        <taxon>Nocardiopsidaceae</taxon>
        <taxon>Streptomonospora</taxon>
    </lineage>
</organism>
<reference evidence="2" key="1">
    <citation type="journal article" date="2019" name="Int. J. Syst. Evol. Microbiol.">
        <title>The Global Catalogue of Microorganisms (GCM) 10K type strain sequencing project: providing services to taxonomists for standard genome sequencing and annotation.</title>
        <authorList>
            <consortium name="The Broad Institute Genomics Platform"/>
            <consortium name="The Broad Institute Genome Sequencing Center for Infectious Disease"/>
            <person name="Wu L."/>
            <person name="Ma J."/>
        </authorList>
    </citation>
    <scope>NUCLEOTIDE SEQUENCE [LARGE SCALE GENOMIC DNA]</scope>
    <source>
        <strain evidence="2">CGMCC 4.7304</strain>
    </source>
</reference>
<proteinExistence type="predicted"/>